<sequence>MMQHTVCDDSVLLKQGWIAIKGRLPVLRNMGVVNFTAQSRYQTLSFTLHLSKTGSFFELVYLPADMTLLNLDISQDSVEQDAIVVKLRRVLWPERLYLMSKRVWPAFKNIHRFRRYRAGLYWYTPLLSITKAYQITSWFRNHSPNIDYDEWLGDFDEVTPEEARSIIAYSAQLRSKAPKVIVLVDAREYGVFQLEDALKSLTRQLYRQFETLVLIADENQKDQFSKRLTGDRFITEEGLLTELKQQPSSALVLWLGKGAYLSQHALTWFIDSAIRQIDFSMVYSDHDVLNEQGERVNPQFKPDWSSMFAKVSAYPGNVLLFPLVQVTDYLQGEQYTRLSSYGLMLSAGCLSKTPSVVHIPSVLWSHNEAYLTFFDAHVEKPVLEKTLLLEKIDARVSIMESGFFRLHYELVQSDVQVSIIIPTRNMLHLLKPCVESVLAKTERVSYEIIIVDNNSDEADVLAFMSNCQQRYENVKVVHYAHAFNFSAINNFAASFAQGEYLCLLNNDTEVITPGWLFEMLSIMQAEPDVGAVGARLLYSDNHLQHAGDLIGGGGCADHLHGAIAYDDPGYMHRAVLPQDLSAVTAACVLTPKSVFETLKGLDADNLCVAFNDVDYCLRVREAGLRVLFTPYAELYHHESVSRGIDKSLKQRRRGKREANYMRKRWKDIIGNDPFYNPNLNYVRSDFSLNANPRVKRPWE</sequence>
<dbReference type="PANTHER" id="PTHR43179:SF7">
    <property type="entry name" value="RHAMNOSYLTRANSFERASE WBBL"/>
    <property type="match status" value="1"/>
</dbReference>
<dbReference type="AlphaFoldDB" id="A0A364NQ74"/>
<comment type="caution">
    <text evidence="2">The sequence shown here is derived from an EMBL/GenBank/DDBJ whole genome shotgun (WGS) entry which is preliminary data.</text>
</comment>
<dbReference type="Proteomes" id="UP000250744">
    <property type="component" value="Unassembled WGS sequence"/>
</dbReference>
<feature type="domain" description="Glycosyltransferase 2-like" evidence="1">
    <location>
        <begin position="418"/>
        <end position="543"/>
    </location>
</feature>
<gene>
    <name evidence="2" type="ORF">DN062_02890</name>
</gene>
<dbReference type="CDD" id="cd04186">
    <property type="entry name" value="GT_2_like_c"/>
    <property type="match status" value="1"/>
</dbReference>
<dbReference type="InterPro" id="IPR029044">
    <property type="entry name" value="Nucleotide-diphossugar_trans"/>
</dbReference>
<dbReference type="OrthoDB" id="9801954at2"/>
<evidence type="ECO:0000313" key="3">
    <source>
        <dbReference type="Proteomes" id="UP000250744"/>
    </source>
</evidence>
<organism evidence="2 3">
    <name type="scientific">Nitrincola tibetensis</name>
    <dbReference type="NCBI Taxonomy" id="2219697"/>
    <lineage>
        <taxon>Bacteria</taxon>
        <taxon>Pseudomonadati</taxon>
        <taxon>Pseudomonadota</taxon>
        <taxon>Gammaproteobacteria</taxon>
        <taxon>Oceanospirillales</taxon>
        <taxon>Oceanospirillaceae</taxon>
        <taxon>Nitrincola</taxon>
    </lineage>
</organism>
<dbReference type="SUPFAM" id="SSF53448">
    <property type="entry name" value="Nucleotide-diphospho-sugar transferases"/>
    <property type="match status" value="1"/>
</dbReference>
<proteinExistence type="predicted"/>
<dbReference type="InterPro" id="IPR001173">
    <property type="entry name" value="Glyco_trans_2-like"/>
</dbReference>
<dbReference type="EMBL" id="QKRX01000002">
    <property type="protein sequence ID" value="RAU19231.1"/>
    <property type="molecule type" value="Genomic_DNA"/>
</dbReference>
<keyword evidence="3" id="KW-1185">Reference proteome</keyword>
<dbReference type="Pfam" id="PF00535">
    <property type="entry name" value="Glycos_transf_2"/>
    <property type="match status" value="1"/>
</dbReference>
<dbReference type="Gene3D" id="3.90.550.10">
    <property type="entry name" value="Spore Coat Polysaccharide Biosynthesis Protein SpsA, Chain A"/>
    <property type="match status" value="1"/>
</dbReference>
<protein>
    <recommendedName>
        <fullName evidence="1">Glycosyltransferase 2-like domain-containing protein</fullName>
    </recommendedName>
</protein>
<evidence type="ECO:0000313" key="2">
    <source>
        <dbReference type="EMBL" id="RAU19231.1"/>
    </source>
</evidence>
<dbReference type="RefSeq" id="WP_112157382.1">
    <property type="nucleotide sequence ID" value="NZ_QKRX01000002.1"/>
</dbReference>
<evidence type="ECO:0000259" key="1">
    <source>
        <dbReference type="Pfam" id="PF00535"/>
    </source>
</evidence>
<dbReference type="PANTHER" id="PTHR43179">
    <property type="entry name" value="RHAMNOSYLTRANSFERASE WBBL"/>
    <property type="match status" value="1"/>
</dbReference>
<name>A0A364NQ74_9GAMM</name>
<reference evidence="2 3" key="1">
    <citation type="submission" date="2018-06" db="EMBL/GenBank/DDBJ databases">
        <title>Nitrincola tibetense sp. nov., isolated from Lake XuguoCo on Tibetan Plateau.</title>
        <authorList>
            <person name="Xing P."/>
        </authorList>
    </citation>
    <scope>NUCLEOTIDE SEQUENCE [LARGE SCALE GENOMIC DNA]</scope>
    <source>
        <strain evidence="3">xg18</strain>
    </source>
</reference>
<accession>A0A364NQ74</accession>